<dbReference type="GO" id="GO:0008270">
    <property type="term" value="F:zinc ion binding"/>
    <property type="evidence" value="ECO:0007669"/>
    <property type="project" value="UniProtKB-KW"/>
</dbReference>
<dbReference type="PANTHER" id="PTHR25462">
    <property type="entry name" value="BONUS, ISOFORM C-RELATED"/>
    <property type="match status" value="1"/>
</dbReference>
<dbReference type="Pfam" id="PF00643">
    <property type="entry name" value="zf-B_box"/>
    <property type="match status" value="1"/>
</dbReference>
<evidence type="ECO:0000313" key="5">
    <source>
        <dbReference type="Proteomes" id="UP000828390"/>
    </source>
</evidence>
<protein>
    <recommendedName>
        <fullName evidence="3">B box-type domain-containing protein</fullName>
    </recommendedName>
</protein>
<keyword evidence="1" id="KW-0863">Zinc-finger</keyword>
<dbReference type="EMBL" id="JAIWYP010000003">
    <property type="protein sequence ID" value="KAH3848578.1"/>
    <property type="molecule type" value="Genomic_DNA"/>
</dbReference>
<dbReference type="PROSITE" id="PS50119">
    <property type="entry name" value="ZF_BBOX"/>
    <property type="match status" value="2"/>
</dbReference>
<dbReference type="Proteomes" id="UP000828390">
    <property type="component" value="Unassembled WGS sequence"/>
</dbReference>
<accession>A0A9D4QZH8</accession>
<dbReference type="Gene3D" id="3.30.160.60">
    <property type="entry name" value="Classic Zinc Finger"/>
    <property type="match status" value="1"/>
</dbReference>
<dbReference type="AlphaFoldDB" id="A0A9D4QZH8"/>
<reference evidence="4" key="1">
    <citation type="journal article" date="2019" name="bioRxiv">
        <title>The Genome of the Zebra Mussel, Dreissena polymorpha: A Resource for Invasive Species Research.</title>
        <authorList>
            <person name="McCartney M.A."/>
            <person name="Auch B."/>
            <person name="Kono T."/>
            <person name="Mallez S."/>
            <person name="Zhang Y."/>
            <person name="Obille A."/>
            <person name="Becker A."/>
            <person name="Abrahante J.E."/>
            <person name="Garbe J."/>
            <person name="Badalamenti J.P."/>
            <person name="Herman A."/>
            <person name="Mangelson H."/>
            <person name="Liachko I."/>
            <person name="Sullivan S."/>
            <person name="Sone E.D."/>
            <person name="Koren S."/>
            <person name="Silverstein K.A.T."/>
            <person name="Beckman K.B."/>
            <person name="Gohl D.M."/>
        </authorList>
    </citation>
    <scope>NUCLEOTIDE SEQUENCE</scope>
    <source>
        <strain evidence="4">Duluth1</strain>
        <tissue evidence="4">Whole animal</tissue>
    </source>
</reference>
<feature type="domain" description="B box-type" evidence="3">
    <location>
        <begin position="76"/>
        <end position="119"/>
    </location>
</feature>
<dbReference type="InterPro" id="IPR000315">
    <property type="entry name" value="Znf_B-box"/>
</dbReference>
<evidence type="ECO:0000256" key="2">
    <source>
        <dbReference type="SAM" id="Coils"/>
    </source>
</evidence>
<keyword evidence="2" id="KW-0175">Coiled coil</keyword>
<reference evidence="4" key="2">
    <citation type="submission" date="2020-11" db="EMBL/GenBank/DDBJ databases">
        <authorList>
            <person name="McCartney M.A."/>
            <person name="Auch B."/>
            <person name="Kono T."/>
            <person name="Mallez S."/>
            <person name="Becker A."/>
            <person name="Gohl D.M."/>
            <person name="Silverstein K.A.T."/>
            <person name="Koren S."/>
            <person name="Bechman K.B."/>
            <person name="Herman A."/>
            <person name="Abrahante J.E."/>
            <person name="Garbe J."/>
        </authorList>
    </citation>
    <scope>NUCLEOTIDE SEQUENCE</scope>
    <source>
        <strain evidence="4">Duluth1</strain>
        <tissue evidence="4">Whole animal</tissue>
    </source>
</reference>
<proteinExistence type="predicted"/>
<sequence>MASNLESSINRGSDLFFDFACFPCQENDRNTEADVYCEECSKLYCNKCVEHHNLLYKKHAILGKKQISKWPRITVDEQEQCQEHKKEKLTIFCEDHRQLICQVCHVRNHKKCSHVVLIVDKIKDLHQKRDFKQLSETVDTQHQQLIQKKDDFEENMKSLEKSYNKILEEINALRKKINDSLDQLERNTKQALDALLATMKTSIQTDIENCTRSIENITCLKDDWLRRKDKSEVLTFIKYRKCCDQSLKTEAFLKAMTTKNEMTITFNPDTTIQQTLSTLSGLGQVDRQEIIHIHSNSYTEKAEEERLREELRIVREKLKVETDQHKIRKLKGEETRLILVSTCILLRVSHKICMSWQNWVV</sequence>
<name>A0A9D4QZH8_DREPO</name>
<evidence type="ECO:0000256" key="1">
    <source>
        <dbReference type="PROSITE-ProRule" id="PRU00024"/>
    </source>
</evidence>
<organism evidence="4 5">
    <name type="scientific">Dreissena polymorpha</name>
    <name type="common">Zebra mussel</name>
    <name type="synonym">Mytilus polymorpha</name>
    <dbReference type="NCBI Taxonomy" id="45954"/>
    <lineage>
        <taxon>Eukaryota</taxon>
        <taxon>Metazoa</taxon>
        <taxon>Spiralia</taxon>
        <taxon>Lophotrochozoa</taxon>
        <taxon>Mollusca</taxon>
        <taxon>Bivalvia</taxon>
        <taxon>Autobranchia</taxon>
        <taxon>Heteroconchia</taxon>
        <taxon>Euheterodonta</taxon>
        <taxon>Imparidentia</taxon>
        <taxon>Neoheterodontei</taxon>
        <taxon>Myida</taxon>
        <taxon>Dreissenoidea</taxon>
        <taxon>Dreissenidae</taxon>
        <taxon>Dreissena</taxon>
    </lineage>
</organism>
<dbReference type="CDD" id="cd19756">
    <property type="entry name" value="Bbox2"/>
    <property type="match status" value="1"/>
</dbReference>
<keyword evidence="1" id="KW-0479">Metal-binding</keyword>
<dbReference type="SUPFAM" id="SSF57845">
    <property type="entry name" value="B-box zinc-binding domain"/>
    <property type="match status" value="1"/>
</dbReference>
<feature type="domain" description="B box-type" evidence="3">
    <location>
        <begin position="24"/>
        <end position="64"/>
    </location>
</feature>
<comment type="caution">
    <text evidence="4">The sequence shown here is derived from an EMBL/GenBank/DDBJ whole genome shotgun (WGS) entry which is preliminary data.</text>
</comment>
<evidence type="ECO:0000259" key="3">
    <source>
        <dbReference type="PROSITE" id="PS50119"/>
    </source>
</evidence>
<evidence type="ECO:0000313" key="4">
    <source>
        <dbReference type="EMBL" id="KAH3848578.1"/>
    </source>
</evidence>
<dbReference type="InterPro" id="IPR047153">
    <property type="entry name" value="TRIM45/56/19-like"/>
</dbReference>
<keyword evidence="5" id="KW-1185">Reference proteome</keyword>
<dbReference type="PANTHER" id="PTHR25462:SF296">
    <property type="entry name" value="MEIOTIC P26, ISOFORM F"/>
    <property type="match status" value="1"/>
</dbReference>
<dbReference type="SMART" id="SM00336">
    <property type="entry name" value="BBOX"/>
    <property type="match status" value="2"/>
</dbReference>
<gene>
    <name evidence="4" type="ORF">DPMN_090956</name>
</gene>
<keyword evidence="1" id="KW-0862">Zinc</keyword>
<feature type="coiled-coil region" evidence="2">
    <location>
        <begin position="142"/>
        <end position="194"/>
    </location>
</feature>